<feature type="signal peptide" evidence="2">
    <location>
        <begin position="1"/>
        <end position="16"/>
    </location>
</feature>
<sequence length="236" mass="25755">MEFLFLAAGVALAVSANDRRNSRRASSGNYTSSYGRSSSLTDGPFGMCYFCNSHRCRCSPVASSSSSSAPIPAFRNQQSVARSTRVNTPSASTTYRTPKPIAKSAPVKPTTSRIATQPKVTAKSANLAHKSSSGRKSLSLSGLFRRTPKRGVQGQPGSQQMSQQPVRRNEKEKASEQEKKSLLLEKPLNPPSFQESTALTKKEEEDALLPEYSTEPPPMYEDANHFEDVEDSDETD</sequence>
<feature type="compositionally biased region" description="Low complexity" evidence="1">
    <location>
        <begin position="62"/>
        <end position="73"/>
    </location>
</feature>
<feature type="compositionally biased region" description="Polar residues" evidence="1">
    <location>
        <begin position="75"/>
        <end position="96"/>
    </location>
</feature>
<dbReference type="Proteomes" id="UP000669133">
    <property type="component" value="Unassembled WGS sequence"/>
</dbReference>
<evidence type="ECO:0000313" key="4">
    <source>
        <dbReference type="Proteomes" id="UP000669133"/>
    </source>
</evidence>
<reference evidence="3 4" key="1">
    <citation type="submission" date="2020-12" db="EMBL/GenBank/DDBJ databases">
        <title>Effect of drift, selection, and recombination on the evolution of hybrid genomes in Candida yeast pathogens.</title>
        <authorList>
            <person name="Mixao V."/>
            <person name="Ksiezopolska E."/>
            <person name="Saus E."/>
            <person name="Boekhout T."/>
            <person name="Gacser A."/>
            <person name="Gabaldon T."/>
        </authorList>
    </citation>
    <scope>NUCLEOTIDE SEQUENCE [LARGE SCALE GENOMIC DNA]</scope>
    <source>
        <strain evidence="3 4">BP57</strain>
    </source>
</reference>
<keyword evidence="2" id="KW-0732">Signal</keyword>
<dbReference type="EMBL" id="JAEOAQ010000004">
    <property type="protein sequence ID" value="KAG5418830.1"/>
    <property type="molecule type" value="Genomic_DNA"/>
</dbReference>
<accession>A0A8H7ZG32</accession>
<gene>
    <name evidence="3" type="ORF">I9W82_003548</name>
</gene>
<dbReference type="AlphaFoldDB" id="A0A8H7ZG32"/>
<proteinExistence type="predicted"/>
<keyword evidence="4" id="KW-1185">Reference proteome</keyword>
<feature type="chain" id="PRO_5034201292" description="Secreted protein" evidence="2">
    <location>
        <begin position="17"/>
        <end position="236"/>
    </location>
</feature>
<organism evidence="3 4">
    <name type="scientific">Candida metapsilosis</name>
    <dbReference type="NCBI Taxonomy" id="273372"/>
    <lineage>
        <taxon>Eukaryota</taxon>
        <taxon>Fungi</taxon>
        <taxon>Dikarya</taxon>
        <taxon>Ascomycota</taxon>
        <taxon>Saccharomycotina</taxon>
        <taxon>Pichiomycetes</taxon>
        <taxon>Debaryomycetaceae</taxon>
        <taxon>Candida/Lodderomyces clade</taxon>
        <taxon>Candida</taxon>
    </lineage>
</organism>
<feature type="compositionally biased region" description="Polar residues" evidence="1">
    <location>
        <begin position="109"/>
        <end position="119"/>
    </location>
</feature>
<feature type="compositionally biased region" description="Low complexity" evidence="1">
    <location>
        <begin position="152"/>
        <end position="166"/>
    </location>
</feature>
<feature type="compositionally biased region" description="Basic and acidic residues" evidence="1">
    <location>
        <begin position="167"/>
        <end position="183"/>
    </location>
</feature>
<evidence type="ECO:0000256" key="2">
    <source>
        <dbReference type="SAM" id="SignalP"/>
    </source>
</evidence>
<feature type="compositionally biased region" description="Low complexity" evidence="1">
    <location>
        <begin position="130"/>
        <end position="145"/>
    </location>
</feature>
<comment type="caution">
    <text evidence="3">The sequence shown here is derived from an EMBL/GenBank/DDBJ whole genome shotgun (WGS) entry which is preliminary data.</text>
</comment>
<feature type="region of interest" description="Disordered" evidence="1">
    <location>
        <begin position="62"/>
        <end position="236"/>
    </location>
</feature>
<feature type="region of interest" description="Disordered" evidence="1">
    <location>
        <begin position="17"/>
        <end position="36"/>
    </location>
</feature>
<protein>
    <recommendedName>
        <fullName evidence="5">Secreted protein</fullName>
    </recommendedName>
</protein>
<dbReference type="GeneID" id="93652177"/>
<evidence type="ECO:0000313" key="3">
    <source>
        <dbReference type="EMBL" id="KAG5418830.1"/>
    </source>
</evidence>
<evidence type="ECO:0000256" key="1">
    <source>
        <dbReference type="SAM" id="MobiDB-lite"/>
    </source>
</evidence>
<evidence type="ECO:0008006" key="5">
    <source>
        <dbReference type="Google" id="ProtNLM"/>
    </source>
</evidence>
<name>A0A8H7ZG32_9ASCO</name>
<dbReference type="RefSeq" id="XP_067547946.1">
    <property type="nucleotide sequence ID" value="XM_067692525.1"/>
</dbReference>